<feature type="region of interest" description="Disordered" evidence="1">
    <location>
        <begin position="27"/>
        <end position="140"/>
    </location>
</feature>
<feature type="region of interest" description="Disordered" evidence="1">
    <location>
        <begin position="215"/>
        <end position="284"/>
    </location>
</feature>
<keyword evidence="3" id="KW-0418">Kinase</keyword>
<dbReference type="OMA" id="HYSYHHP"/>
<evidence type="ECO:0000313" key="2">
    <source>
        <dbReference type="Proteomes" id="UP000504633"/>
    </source>
</evidence>
<dbReference type="GO" id="GO:0016301">
    <property type="term" value="F:kinase activity"/>
    <property type="evidence" value="ECO:0007669"/>
    <property type="project" value="UniProtKB-KW"/>
</dbReference>
<dbReference type="PANTHER" id="PTHR16021">
    <property type="entry name" value="MANSC DOMAIN CONTAINING PROTEIN 1"/>
    <property type="match status" value="1"/>
</dbReference>
<sequence>MHFWIDKRSQQCGFGRSRVAASLSHAGGGLSYGHPPRRNKSSSNSANNMAGSSGSSGSHNQTLASVHRGPAPYGGDCQSGAGTSRQSSHCASSNNNAHASSQQQHQPLLHHSSNNNNSNVAMPTTTASNNNNPNGTATSAAVLTGSGTIVPLVAHGSHYHQHSTRYQPRPQHHQQQLQQQHLQLQQQHHQQHQQHHYSYSYHHPQFGNMAVPVRQYEQQQQQQQQLQQHQQQHQQHAGVYADDAYSAYHHHHSSSNSNSNSCNNTNSRYATPRRHNSSSNMRHATVTAAATATTTASVSATATPIPPTQTQAGTQSNQLQQQHHALLQHADSQLLPSHLKCGMCASLVLASVFVAGAKFYFDHQGTGLEVLIFCAFSATFFLAACMVSLCRIPKGLLPSTSSGGSSRSDARAVCHSRGGNATSCMLELNDVRYLDERQVEVSAETAAAAAAGPPPYHIAILLPEQTPTALGKQVPLDESPPPSYDKILV</sequence>
<feature type="compositionally biased region" description="Low complexity" evidence="1">
    <location>
        <begin position="218"/>
        <end position="236"/>
    </location>
</feature>
<protein>
    <submittedName>
        <fullName evidence="3">Alpha-protein kinase 1</fullName>
    </submittedName>
</protein>
<proteinExistence type="predicted"/>
<dbReference type="Proteomes" id="UP000504633">
    <property type="component" value="Unplaced"/>
</dbReference>
<gene>
    <name evidence="3" type="primary">LOC111599819</name>
</gene>
<dbReference type="AlphaFoldDB" id="A0A6J1LW09"/>
<dbReference type="OrthoDB" id="7683804at2759"/>
<name>A0A6J1LW09_DROHY</name>
<feature type="region of interest" description="Disordered" evidence="1">
    <location>
        <begin position="158"/>
        <end position="180"/>
    </location>
</feature>
<dbReference type="PANTHER" id="PTHR16021:SF26">
    <property type="entry name" value="MANSC DOMAIN CONTAINING 4"/>
    <property type="match status" value="1"/>
</dbReference>
<feature type="compositionally biased region" description="Low complexity" evidence="1">
    <location>
        <begin position="254"/>
        <end position="267"/>
    </location>
</feature>
<reference evidence="3" key="1">
    <citation type="submission" date="2025-08" db="UniProtKB">
        <authorList>
            <consortium name="RefSeq"/>
        </authorList>
    </citation>
    <scope>IDENTIFICATION</scope>
    <source>
        <strain evidence="3">15085-1641.00</strain>
        <tissue evidence="3">Whole body</tissue>
    </source>
</reference>
<dbReference type="KEGG" id="dhe:111599819"/>
<accession>A0A6J1LW09</accession>
<dbReference type="InterPro" id="IPR052660">
    <property type="entry name" value="Erythrocyte_Invasion_ImmMod"/>
</dbReference>
<evidence type="ECO:0000256" key="1">
    <source>
        <dbReference type="SAM" id="MobiDB-lite"/>
    </source>
</evidence>
<dbReference type="GeneID" id="111599819"/>
<keyword evidence="2" id="KW-1185">Reference proteome</keyword>
<feature type="compositionally biased region" description="Low complexity" evidence="1">
    <location>
        <begin position="41"/>
        <end position="58"/>
    </location>
</feature>
<feature type="compositionally biased region" description="Low complexity" evidence="1">
    <location>
        <begin position="86"/>
        <end position="140"/>
    </location>
</feature>
<organism evidence="2 3">
    <name type="scientific">Drosophila hydei</name>
    <name type="common">Fruit fly</name>
    <dbReference type="NCBI Taxonomy" id="7224"/>
    <lineage>
        <taxon>Eukaryota</taxon>
        <taxon>Metazoa</taxon>
        <taxon>Ecdysozoa</taxon>
        <taxon>Arthropoda</taxon>
        <taxon>Hexapoda</taxon>
        <taxon>Insecta</taxon>
        <taxon>Pterygota</taxon>
        <taxon>Neoptera</taxon>
        <taxon>Endopterygota</taxon>
        <taxon>Diptera</taxon>
        <taxon>Brachycera</taxon>
        <taxon>Muscomorpha</taxon>
        <taxon>Ephydroidea</taxon>
        <taxon>Drosophilidae</taxon>
        <taxon>Drosophila</taxon>
    </lineage>
</organism>
<evidence type="ECO:0000313" key="3">
    <source>
        <dbReference type="RefSeq" id="XP_023171375.2"/>
    </source>
</evidence>
<dbReference type="RefSeq" id="XP_023171375.2">
    <property type="nucleotide sequence ID" value="XM_023315607.2"/>
</dbReference>
<feature type="region of interest" description="Disordered" evidence="1">
    <location>
        <begin position="297"/>
        <end position="321"/>
    </location>
</feature>
<keyword evidence="3" id="KW-0808">Transferase</keyword>